<dbReference type="InterPro" id="IPR017900">
    <property type="entry name" value="4Fe4S_Fe_S_CS"/>
</dbReference>
<dbReference type="PANTHER" id="PTHR42827">
    <property type="entry name" value="IRON-SULFUR CLUSTER-BINDING PROTEIN-RELATED"/>
    <property type="match status" value="1"/>
</dbReference>
<evidence type="ECO:0000256" key="3">
    <source>
        <dbReference type="ARBA" id="ARBA00023014"/>
    </source>
</evidence>
<evidence type="ECO:0000259" key="4">
    <source>
        <dbReference type="PROSITE" id="PS51379"/>
    </source>
</evidence>
<dbReference type="Gene3D" id="3.30.70.20">
    <property type="match status" value="1"/>
</dbReference>
<dbReference type="EMBL" id="JAUSUX010000002">
    <property type="protein sequence ID" value="MDQ0285251.1"/>
    <property type="molecule type" value="Genomic_DNA"/>
</dbReference>
<name>A0ABU0AXQ1_9FIRM</name>
<keyword evidence="1" id="KW-0479">Metal-binding</keyword>
<evidence type="ECO:0000313" key="6">
    <source>
        <dbReference type="Proteomes" id="UP001225644"/>
    </source>
</evidence>
<dbReference type="SUPFAM" id="SSF54862">
    <property type="entry name" value="4Fe-4S ferredoxins"/>
    <property type="match status" value="1"/>
</dbReference>
<protein>
    <submittedName>
        <fullName evidence="5">Epoxyqueuosine reductase QueG</fullName>
    </submittedName>
</protein>
<gene>
    <name evidence="5" type="ORF">J2Z49_000344</name>
</gene>
<sequence length="254" mass="28356">MEAFRMAMERALKQSLTAFEIKRYLLELGATLVGFGDVSEGLAGELRHLPVAISLAIRHPSPGRNLIHTTRGPIYSNRYQQIDLKLEQLQKRLVSLLKSHGFKCLAIPPDSHRHDTRFVARLYPLFPHKTAATCAGLGWIGKNGLLVNETYGPRLSWATVLTNAPLEVSATPYVSGRCGKCRRCVEACPAGAIADREWVRDEGLVPHIDVEACRRQLEKNRQQVGEDICGLCILACPRGQASLKEVRVLRWVLR</sequence>
<evidence type="ECO:0000313" key="5">
    <source>
        <dbReference type="EMBL" id="MDQ0285251.1"/>
    </source>
</evidence>
<feature type="domain" description="4Fe-4S ferredoxin-type" evidence="4">
    <location>
        <begin position="170"/>
        <end position="199"/>
    </location>
</feature>
<keyword evidence="2" id="KW-0408">Iron</keyword>
<reference evidence="5 6" key="1">
    <citation type="submission" date="2023-07" db="EMBL/GenBank/DDBJ databases">
        <title>Genomic Encyclopedia of Type Strains, Phase IV (KMG-IV): sequencing the most valuable type-strain genomes for metagenomic binning, comparative biology and taxonomic classification.</title>
        <authorList>
            <person name="Goeker M."/>
        </authorList>
    </citation>
    <scope>NUCLEOTIDE SEQUENCE [LARGE SCALE GENOMIC DNA]</scope>
    <source>
        <strain evidence="5 6">DSM 12396</strain>
    </source>
</reference>
<dbReference type="InterPro" id="IPR017896">
    <property type="entry name" value="4Fe4S_Fe-S-bd"/>
</dbReference>
<proteinExistence type="predicted"/>
<dbReference type="Proteomes" id="UP001225644">
    <property type="component" value="Unassembled WGS sequence"/>
</dbReference>
<evidence type="ECO:0000256" key="1">
    <source>
        <dbReference type="ARBA" id="ARBA00022723"/>
    </source>
</evidence>
<accession>A0ABU0AXQ1</accession>
<dbReference type="Pfam" id="PF13484">
    <property type="entry name" value="Fer4_16"/>
    <property type="match status" value="1"/>
</dbReference>
<organism evidence="5 6">
    <name type="scientific">Desulfofundulus luciae</name>
    <dbReference type="NCBI Taxonomy" id="74702"/>
    <lineage>
        <taxon>Bacteria</taxon>
        <taxon>Bacillati</taxon>
        <taxon>Bacillota</taxon>
        <taxon>Clostridia</taxon>
        <taxon>Eubacteriales</taxon>
        <taxon>Peptococcaceae</taxon>
        <taxon>Desulfofundulus</taxon>
    </lineage>
</organism>
<keyword evidence="6" id="KW-1185">Reference proteome</keyword>
<dbReference type="PROSITE" id="PS00198">
    <property type="entry name" value="4FE4S_FER_1"/>
    <property type="match status" value="1"/>
</dbReference>
<dbReference type="PANTHER" id="PTHR42827:SF1">
    <property type="entry name" value="IRON-SULFUR CLUSTER-BINDING PROTEIN"/>
    <property type="match status" value="1"/>
</dbReference>
<dbReference type="PROSITE" id="PS51379">
    <property type="entry name" value="4FE4S_FER_2"/>
    <property type="match status" value="1"/>
</dbReference>
<keyword evidence="3" id="KW-0411">Iron-sulfur</keyword>
<evidence type="ECO:0000256" key="2">
    <source>
        <dbReference type="ARBA" id="ARBA00023004"/>
    </source>
</evidence>
<comment type="caution">
    <text evidence="5">The sequence shown here is derived from an EMBL/GenBank/DDBJ whole genome shotgun (WGS) entry which is preliminary data.</text>
</comment>